<dbReference type="SUPFAM" id="SSF46689">
    <property type="entry name" value="Homeodomain-like"/>
    <property type="match status" value="1"/>
</dbReference>
<feature type="DNA-binding region" description="H-T-H motif" evidence="4">
    <location>
        <begin position="16"/>
        <end position="35"/>
    </location>
</feature>
<gene>
    <name evidence="7" type="ORF">CYJ76_06855</name>
</gene>
<evidence type="ECO:0000313" key="8">
    <source>
        <dbReference type="Proteomes" id="UP000234206"/>
    </source>
</evidence>
<keyword evidence="8" id="KW-1185">Reference proteome</keyword>
<dbReference type="GO" id="GO:0000976">
    <property type="term" value="F:transcription cis-regulatory region binding"/>
    <property type="evidence" value="ECO:0007669"/>
    <property type="project" value="TreeGrafter"/>
</dbReference>
<keyword evidence="2 4" id="KW-0238">DNA-binding</keyword>
<comment type="caution">
    <text evidence="7">The sequence shown here is derived from an EMBL/GenBank/DDBJ whole genome shotgun (WGS) entry which is preliminary data.</text>
</comment>
<keyword evidence="1" id="KW-0805">Transcription regulation</keyword>
<dbReference type="PANTHER" id="PTHR30055:SF238">
    <property type="entry name" value="MYCOFACTOCIN BIOSYNTHESIS TRANSCRIPTIONAL REGULATOR MFTR-RELATED"/>
    <property type="match status" value="1"/>
</dbReference>
<dbReference type="Proteomes" id="UP000234206">
    <property type="component" value="Unassembled WGS sequence"/>
</dbReference>
<organism evidence="7 8">
    <name type="scientific">Kytococcus schroeteri</name>
    <dbReference type="NCBI Taxonomy" id="138300"/>
    <lineage>
        <taxon>Bacteria</taxon>
        <taxon>Bacillati</taxon>
        <taxon>Actinomycetota</taxon>
        <taxon>Actinomycetes</taxon>
        <taxon>Micrococcales</taxon>
        <taxon>Kytococcaceae</taxon>
        <taxon>Kytococcus</taxon>
    </lineage>
</organism>
<accession>A0A2I1PAE8</accession>
<sequence>MPAARVVDSDGIAALTAEAVAEQAGVSRRTLFNYFGSVEECLLAPVGSALEAVVAEFDRAPAGTPPLDVLREALPRVFDEARFEHFARIRAVATSSPTLERAEATLVARCVADAVHLLSDRLRTPGGSVDRLYLGGLVRSGLGVIETAAGVWLEETSGRADADSRALFLEHARRALDHLRAGYGSAPASPEPSLDTTTLPTTPEGRA</sequence>
<dbReference type="RefSeq" id="WP_101849634.1">
    <property type="nucleotide sequence ID" value="NZ_PKIZ01000011.1"/>
</dbReference>
<evidence type="ECO:0000256" key="2">
    <source>
        <dbReference type="ARBA" id="ARBA00023125"/>
    </source>
</evidence>
<dbReference type="PANTHER" id="PTHR30055">
    <property type="entry name" value="HTH-TYPE TRANSCRIPTIONAL REGULATOR RUTR"/>
    <property type="match status" value="1"/>
</dbReference>
<reference evidence="7 8" key="1">
    <citation type="submission" date="2017-12" db="EMBL/GenBank/DDBJ databases">
        <title>Phylogenetic diversity of female urinary microbiome.</title>
        <authorList>
            <person name="Thomas-White K."/>
            <person name="Wolfe A.J."/>
        </authorList>
    </citation>
    <scope>NUCLEOTIDE SEQUENCE [LARGE SCALE GENOMIC DNA]</scope>
    <source>
        <strain evidence="7 8">UMB1298</strain>
    </source>
</reference>
<dbReference type="AlphaFoldDB" id="A0A2I1PAE8"/>
<dbReference type="Pfam" id="PF00440">
    <property type="entry name" value="TetR_N"/>
    <property type="match status" value="1"/>
</dbReference>
<dbReference type="GO" id="GO:0003700">
    <property type="term" value="F:DNA-binding transcription factor activity"/>
    <property type="evidence" value="ECO:0007669"/>
    <property type="project" value="TreeGrafter"/>
</dbReference>
<name>A0A2I1PAE8_9MICO</name>
<evidence type="ECO:0000256" key="1">
    <source>
        <dbReference type="ARBA" id="ARBA00023015"/>
    </source>
</evidence>
<feature type="domain" description="HTH tetR-type" evidence="6">
    <location>
        <begin position="1"/>
        <end position="53"/>
    </location>
</feature>
<dbReference type="InterPro" id="IPR050109">
    <property type="entry name" value="HTH-type_TetR-like_transc_reg"/>
</dbReference>
<dbReference type="PROSITE" id="PS50977">
    <property type="entry name" value="HTH_TETR_2"/>
    <property type="match status" value="1"/>
</dbReference>
<evidence type="ECO:0000313" key="7">
    <source>
        <dbReference type="EMBL" id="PKZ41594.1"/>
    </source>
</evidence>
<feature type="region of interest" description="Disordered" evidence="5">
    <location>
        <begin position="182"/>
        <end position="207"/>
    </location>
</feature>
<evidence type="ECO:0000259" key="6">
    <source>
        <dbReference type="PROSITE" id="PS50977"/>
    </source>
</evidence>
<dbReference type="Gene3D" id="1.10.357.10">
    <property type="entry name" value="Tetracycline Repressor, domain 2"/>
    <property type="match status" value="1"/>
</dbReference>
<dbReference type="OrthoDB" id="8688418at2"/>
<dbReference type="InterPro" id="IPR009057">
    <property type="entry name" value="Homeodomain-like_sf"/>
</dbReference>
<dbReference type="InterPro" id="IPR001647">
    <property type="entry name" value="HTH_TetR"/>
</dbReference>
<evidence type="ECO:0000256" key="3">
    <source>
        <dbReference type="ARBA" id="ARBA00023163"/>
    </source>
</evidence>
<protein>
    <recommendedName>
        <fullName evidence="6">HTH tetR-type domain-containing protein</fullName>
    </recommendedName>
</protein>
<keyword evidence="3" id="KW-0804">Transcription</keyword>
<proteinExistence type="predicted"/>
<evidence type="ECO:0000256" key="5">
    <source>
        <dbReference type="SAM" id="MobiDB-lite"/>
    </source>
</evidence>
<feature type="compositionally biased region" description="Low complexity" evidence="5">
    <location>
        <begin position="191"/>
        <end position="207"/>
    </location>
</feature>
<evidence type="ECO:0000256" key="4">
    <source>
        <dbReference type="PROSITE-ProRule" id="PRU00335"/>
    </source>
</evidence>
<dbReference type="EMBL" id="PKIZ01000011">
    <property type="protein sequence ID" value="PKZ41594.1"/>
    <property type="molecule type" value="Genomic_DNA"/>
</dbReference>